<dbReference type="InterPro" id="IPR010290">
    <property type="entry name" value="TM_effector"/>
</dbReference>
<dbReference type="PANTHER" id="PTHR23513:SF11">
    <property type="entry name" value="STAPHYLOFERRIN A TRANSPORTER"/>
    <property type="match status" value="1"/>
</dbReference>
<organism evidence="8 9">
    <name type="scientific">Catellatospora bangladeshensis</name>
    <dbReference type="NCBI Taxonomy" id="310355"/>
    <lineage>
        <taxon>Bacteria</taxon>
        <taxon>Bacillati</taxon>
        <taxon>Actinomycetota</taxon>
        <taxon>Actinomycetes</taxon>
        <taxon>Micromonosporales</taxon>
        <taxon>Micromonosporaceae</taxon>
        <taxon>Catellatospora</taxon>
    </lineage>
</organism>
<dbReference type="InterPro" id="IPR036259">
    <property type="entry name" value="MFS_trans_sf"/>
</dbReference>
<gene>
    <name evidence="8" type="ORF">Cba03nite_78310</name>
</gene>
<keyword evidence="5 7" id="KW-1133">Transmembrane helix</keyword>
<evidence type="ECO:0000313" key="9">
    <source>
        <dbReference type="Proteomes" id="UP000601223"/>
    </source>
</evidence>
<dbReference type="Gene3D" id="1.20.1250.20">
    <property type="entry name" value="MFS general substrate transporter like domains"/>
    <property type="match status" value="1"/>
</dbReference>
<sequence>MSFRDALTPLRHAAFRYLLTGRIVGMLGNAVAPIALAFAVLDLTDSAVDLGLVVGARSLANVLFVLFGGVLADRLPRHLVMVGSGVLAALTQAAVAVLVLTGTATIPLLIALGMVNGVVSALSLPAAAALLPQTVPAALLQPANALTRLGSNAAMIAGAALGGALVATVGPGWGLAADAATFALGALAFARVRVADVRDRAVPRAGTLHELRVGWAEFASRSWVWSVVLAFVFINAAHQGGMTVLGPAVANDTVGRSGWGTVLAVQTAGMVAGALLALRLRVRRPLLVGAVCMFAFALPVVALAEHPTLPVLLVSGFLCGVAVEQFAIAWDSSLQRHVPADRLARVYSYDMLGSFLAIPVGQVAAGPLAEWIGAQNALRCAAGVMVLAVLGMLANRGVRTLRADAAVGSAAAVPSREPAATPV</sequence>
<feature type="transmembrane region" description="Helical" evidence="7">
    <location>
        <begin position="376"/>
        <end position="394"/>
    </location>
</feature>
<dbReference type="Proteomes" id="UP000601223">
    <property type="component" value="Unassembled WGS sequence"/>
</dbReference>
<evidence type="ECO:0000256" key="4">
    <source>
        <dbReference type="ARBA" id="ARBA00022692"/>
    </source>
</evidence>
<dbReference type="Pfam" id="PF05977">
    <property type="entry name" value="MFS_3"/>
    <property type="match status" value="1"/>
</dbReference>
<evidence type="ECO:0000256" key="6">
    <source>
        <dbReference type="ARBA" id="ARBA00023136"/>
    </source>
</evidence>
<comment type="caution">
    <text evidence="8">The sequence shown here is derived from an EMBL/GenBank/DDBJ whole genome shotgun (WGS) entry which is preliminary data.</text>
</comment>
<feature type="transmembrane region" description="Helical" evidence="7">
    <location>
        <begin position="21"/>
        <end position="41"/>
    </location>
</feature>
<evidence type="ECO:0000313" key="8">
    <source>
        <dbReference type="EMBL" id="GIF86482.1"/>
    </source>
</evidence>
<keyword evidence="2" id="KW-0813">Transport</keyword>
<keyword evidence="9" id="KW-1185">Reference proteome</keyword>
<feature type="transmembrane region" description="Helical" evidence="7">
    <location>
        <begin position="79"/>
        <end position="100"/>
    </location>
</feature>
<feature type="transmembrane region" description="Helical" evidence="7">
    <location>
        <begin position="179"/>
        <end position="197"/>
    </location>
</feature>
<keyword evidence="6 7" id="KW-0472">Membrane</keyword>
<dbReference type="RefSeq" id="WP_203757523.1">
    <property type="nucleotide sequence ID" value="NZ_BONF01000074.1"/>
</dbReference>
<reference evidence="8 9" key="1">
    <citation type="submission" date="2021-01" db="EMBL/GenBank/DDBJ databases">
        <title>Whole genome shotgun sequence of Catellatospora bangladeshensis NBRC 107357.</title>
        <authorList>
            <person name="Komaki H."/>
            <person name="Tamura T."/>
        </authorList>
    </citation>
    <scope>NUCLEOTIDE SEQUENCE [LARGE SCALE GENOMIC DNA]</scope>
    <source>
        <strain evidence="8 9">NBRC 107357</strain>
    </source>
</reference>
<evidence type="ECO:0000256" key="5">
    <source>
        <dbReference type="ARBA" id="ARBA00022989"/>
    </source>
</evidence>
<feature type="transmembrane region" description="Helical" evidence="7">
    <location>
        <begin position="47"/>
        <end position="72"/>
    </location>
</feature>
<feature type="transmembrane region" description="Helical" evidence="7">
    <location>
        <begin position="152"/>
        <end position="173"/>
    </location>
</feature>
<evidence type="ECO:0000256" key="2">
    <source>
        <dbReference type="ARBA" id="ARBA00022448"/>
    </source>
</evidence>
<feature type="transmembrane region" description="Helical" evidence="7">
    <location>
        <begin position="106"/>
        <end position="131"/>
    </location>
</feature>
<dbReference type="SUPFAM" id="SSF103473">
    <property type="entry name" value="MFS general substrate transporter"/>
    <property type="match status" value="1"/>
</dbReference>
<dbReference type="GO" id="GO:0005886">
    <property type="term" value="C:plasma membrane"/>
    <property type="evidence" value="ECO:0007669"/>
    <property type="project" value="UniProtKB-SubCell"/>
</dbReference>
<comment type="subcellular location">
    <subcellularLocation>
        <location evidence="1">Cell membrane</location>
        <topology evidence="1">Multi-pass membrane protein</topology>
    </subcellularLocation>
</comment>
<feature type="transmembrane region" description="Helical" evidence="7">
    <location>
        <begin position="218"/>
        <end position="238"/>
    </location>
</feature>
<feature type="transmembrane region" description="Helical" evidence="7">
    <location>
        <begin position="351"/>
        <end position="370"/>
    </location>
</feature>
<keyword evidence="3" id="KW-1003">Cell membrane</keyword>
<dbReference type="EMBL" id="BONF01000074">
    <property type="protein sequence ID" value="GIF86482.1"/>
    <property type="molecule type" value="Genomic_DNA"/>
</dbReference>
<dbReference type="AlphaFoldDB" id="A0A8J3JT89"/>
<proteinExistence type="predicted"/>
<evidence type="ECO:0000256" key="3">
    <source>
        <dbReference type="ARBA" id="ARBA00022475"/>
    </source>
</evidence>
<evidence type="ECO:0000256" key="7">
    <source>
        <dbReference type="SAM" id="Phobius"/>
    </source>
</evidence>
<accession>A0A8J3JT89</accession>
<keyword evidence="4 7" id="KW-0812">Transmembrane</keyword>
<name>A0A8J3JT89_9ACTN</name>
<dbReference type="PANTHER" id="PTHR23513">
    <property type="entry name" value="INTEGRAL MEMBRANE EFFLUX PROTEIN-RELATED"/>
    <property type="match status" value="1"/>
</dbReference>
<feature type="transmembrane region" description="Helical" evidence="7">
    <location>
        <begin position="258"/>
        <end position="278"/>
    </location>
</feature>
<evidence type="ECO:0000256" key="1">
    <source>
        <dbReference type="ARBA" id="ARBA00004651"/>
    </source>
</evidence>
<dbReference type="CDD" id="cd06173">
    <property type="entry name" value="MFS_MefA_like"/>
    <property type="match status" value="1"/>
</dbReference>
<feature type="transmembrane region" description="Helical" evidence="7">
    <location>
        <begin position="285"/>
        <end position="304"/>
    </location>
</feature>
<feature type="transmembrane region" description="Helical" evidence="7">
    <location>
        <begin position="310"/>
        <end position="330"/>
    </location>
</feature>
<protein>
    <submittedName>
        <fullName evidence="8">MFS transporter</fullName>
    </submittedName>
</protein>